<dbReference type="CDD" id="cd07901">
    <property type="entry name" value="Adenylation_DNA_ligase_Arch_LigB"/>
    <property type="match status" value="1"/>
</dbReference>
<dbReference type="Pfam" id="PF04675">
    <property type="entry name" value="DNA_ligase_A_N"/>
    <property type="match status" value="1"/>
</dbReference>
<evidence type="ECO:0000256" key="12">
    <source>
        <dbReference type="ARBA" id="ARBA00023204"/>
    </source>
</evidence>
<evidence type="ECO:0000313" key="16">
    <source>
        <dbReference type="EMBL" id="RQD85270.1"/>
    </source>
</evidence>
<evidence type="ECO:0000259" key="15">
    <source>
        <dbReference type="PROSITE" id="PS50160"/>
    </source>
</evidence>
<keyword evidence="13" id="KW-0131">Cell cycle</keyword>
<dbReference type="GO" id="GO:0003677">
    <property type="term" value="F:DNA binding"/>
    <property type="evidence" value="ECO:0007669"/>
    <property type="project" value="InterPro"/>
</dbReference>
<dbReference type="Pfam" id="PF04679">
    <property type="entry name" value="DNA_ligase_A_C"/>
    <property type="match status" value="1"/>
</dbReference>
<gene>
    <name evidence="16" type="ORF">D5R95_05040</name>
</gene>
<dbReference type="InterPro" id="IPR050191">
    <property type="entry name" value="ATP-dep_DNA_ligase"/>
</dbReference>
<keyword evidence="6" id="KW-0479">Metal-binding</keyword>
<dbReference type="NCBIfam" id="TIGR00574">
    <property type="entry name" value="dnl1"/>
    <property type="match status" value="1"/>
</dbReference>
<keyword evidence="8" id="KW-0227">DNA damage</keyword>
<dbReference type="PANTHER" id="PTHR45674">
    <property type="entry name" value="DNA LIGASE 1/3 FAMILY MEMBER"/>
    <property type="match status" value="1"/>
</dbReference>
<organism evidence="16 17">
    <name type="scientific">Methanosalsum natronophilum</name>
    <dbReference type="NCBI Taxonomy" id="768733"/>
    <lineage>
        <taxon>Archaea</taxon>
        <taxon>Methanobacteriati</taxon>
        <taxon>Methanobacteriota</taxon>
        <taxon>Stenosarchaea group</taxon>
        <taxon>Methanomicrobia</taxon>
        <taxon>Methanosarcinales</taxon>
        <taxon>Methanosarcinaceae</taxon>
        <taxon>Methanosalsum</taxon>
    </lineage>
</organism>
<dbReference type="InterPro" id="IPR000977">
    <property type="entry name" value="DNA_ligase_ATP-dep"/>
</dbReference>
<dbReference type="GO" id="GO:0006310">
    <property type="term" value="P:DNA recombination"/>
    <property type="evidence" value="ECO:0007669"/>
    <property type="project" value="UniProtKB-KW"/>
</dbReference>
<feature type="non-terminal residue" evidence="16">
    <location>
        <position position="1"/>
    </location>
</feature>
<dbReference type="GO" id="GO:0003910">
    <property type="term" value="F:DNA ligase (ATP) activity"/>
    <property type="evidence" value="ECO:0007669"/>
    <property type="project" value="InterPro"/>
</dbReference>
<dbReference type="GO" id="GO:0046872">
    <property type="term" value="F:metal ion binding"/>
    <property type="evidence" value="ECO:0007669"/>
    <property type="project" value="UniProtKB-KW"/>
</dbReference>
<dbReference type="EMBL" id="QZAB01000318">
    <property type="protein sequence ID" value="RQD85270.1"/>
    <property type="molecule type" value="Genomic_DNA"/>
</dbReference>
<evidence type="ECO:0000256" key="6">
    <source>
        <dbReference type="ARBA" id="ARBA00022723"/>
    </source>
</evidence>
<evidence type="ECO:0000256" key="5">
    <source>
        <dbReference type="ARBA" id="ARBA00022705"/>
    </source>
</evidence>
<dbReference type="GO" id="GO:0006273">
    <property type="term" value="P:lagging strand elongation"/>
    <property type="evidence" value="ECO:0007669"/>
    <property type="project" value="TreeGrafter"/>
</dbReference>
<accession>A0A424YXX7</accession>
<evidence type="ECO:0000256" key="2">
    <source>
        <dbReference type="ARBA" id="ARBA00013308"/>
    </source>
</evidence>
<dbReference type="FunFam" id="3.30.470.30:FF:000012">
    <property type="entry name" value="Probable DNA ligase"/>
    <property type="match status" value="1"/>
</dbReference>
<dbReference type="SUPFAM" id="SSF56091">
    <property type="entry name" value="DNA ligase/mRNA capping enzyme, catalytic domain"/>
    <property type="match status" value="1"/>
</dbReference>
<comment type="caution">
    <text evidence="16">The sequence shown here is derived from an EMBL/GenBank/DDBJ whole genome shotgun (WGS) entry which is preliminary data.</text>
</comment>
<name>A0A424YXX7_9EURY</name>
<keyword evidence="12" id="KW-0234">DNA repair</keyword>
<dbReference type="Proteomes" id="UP000284763">
    <property type="component" value="Unassembled WGS sequence"/>
</dbReference>
<keyword evidence="5" id="KW-0235">DNA replication</keyword>
<dbReference type="InterPro" id="IPR022865">
    <property type="entry name" value="DNA_ligae_ATP-dep_bac/arc"/>
</dbReference>
<proteinExistence type="inferred from homology"/>
<dbReference type="InterPro" id="IPR012340">
    <property type="entry name" value="NA-bd_OB-fold"/>
</dbReference>
<dbReference type="PANTHER" id="PTHR45674:SF7">
    <property type="entry name" value="DNA LIGASE"/>
    <property type="match status" value="1"/>
</dbReference>
<keyword evidence="9" id="KW-0067">ATP-binding</keyword>
<dbReference type="InterPro" id="IPR012309">
    <property type="entry name" value="DNA_ligase_ATP-dep_C"/>
</dbReference>
<reference evidence="16 17" key="1">
    <citation type="submission" date="2018-08" db="EMBL/GenBank/DDBJ databases">
        <title>The metabolism and importance of syntrophic acetate oxidation coupled to methane or sulfide production in haloalkaline environments.</title>
        <authorList>
            <person name="Timmers P.H.A."/>
            <person name="Vavourakis C.D."/>
            <person name="Sorokin D.Y."/>
            <person name="Sinninghe Damste J.S."/>
            <person name="Muyzer G."/>
            <person name="Stams A.J.M."/>
            <person name="Plugge C.M."/>
        </authorList>
    </citation>
    <scope>NUCLEOTIDE SEQUENCE [LARGE SCALE GENOMIC DNA]</scope>
    <source>
        <strain evidence="16">MSAO_Arc3</strain>
    </source>
</reference>
<keyword evidence="10" id="KW-0460">Magnesium</keyword>
<keyword evidence="11" id="KW-0233">DNA recombination</keyword>
<evidence type="ECO:0000256" key="13">
    <source>
        <dbReference type="ARBA" id="ARBA00023306"/>
    </source>
</evidence>
<dbReference type="GO" id="GO:0051301">
    <property type="term" value="P:cell division"/>
    <property type="evidence" value="ECO:0007669"/>
    <property type="project" value="UniProtKB-KW"/>
</dbReference>
<evidence type="ECO:0000256" key="7">
    <source>
        <dbReference type="ARBA" id="ARBA00022741"/>
    </source>
</evidence>
<dbReference type="Gene3D" id="3.30.470.30">
    <property type="entry name" value="DNA ligase/mRNA capping enzyme"/>
    <property type="match status" value="1"/>
</dbReference>
<dbReference type="InterPro" id="IPR036599">
    <property type="entry name" value="DNA_ligase_N_sf"/>
</dbReference>
<dbReference type="CDD" id="cd07972">
    <property type="entry name" value="OBF_DNA_ligase_Arch_LigB"/>
    <property type="match status" value="1"/>
</dbReference>
<dbReference type="AlphaFoldDB" id="A0A424YXX7"/>
<dbReference type="InterPro" id="IPR012308">
    <property type="entry name" value="DNA_ligase_ATP-dep_N"/>
</dbReference>
<evidence type="ECO:0000256" key="11">
    <source>
        <dbReference type="ARBA" id="ARBA00023172"/>
    </source>
</evidence>
<dbReference type="Gene3D" id="2.40.50.140">
    <property type="entry name" value="Nucleic acid-binding proteins"/>
    <property type="match status" value="1"/>
</dbReference>
<protein>
    <recommendedName>
        <fullName evidence="2">DNA ligase</fullName>
    </recommendedName>
</protein>
<keyword evidence="7" id="KW-0547">Nucleotide-binding</keyword>
<dbReference type="SUPFAM" id="SSF50249">
    <property type="entry name" value="Nucleic acid-binding proteins"/>
    <property type="match status" value="1"/>
</dbReference>
<evidence type="ECO:0000256" key="10">
    <source>
        <dbReference type="ARBA" id="ARBA00022842"/>
    </source>
</evidence>
<dbReference type="GO" id="GO:0005524">
    <property type="term" value="F:ATP binding"/>
    <property type="evidence" value="ECO:0007669"/>
    <property type="project" value="UniProtKB-KW"/>
</dbReference>
<evidence type="ECO:0000256" key="9">
    <source>
        <dbReference type="ARBA" id="ARBA00022840"/>
    </source>
</evidence>
<dbReference type="Gene3D" id="1.10.3260.10">
    <property type="entry name" value="DNA ligase, ATP-dependent, N-terminal domain"/>
    <property type="match status" value="1"/>
</dbReference>
<evidence type="ECO:0000256" key="14">
    <source>
        <dbReference type="RuleBase" id="RU004196"/>
    </source>
</evidence>
<dbReference type="Pfam" id="PF01068">
    <property type="entry name" value="DNA_ligase_A_M"/>
    <property type="match status" value="1"/>
</dbReference>
<keyword evidence="4" id="KW-0132">Cell division</keyword>
<dbReference type="GO" id="GO:0071897">
    <property type="term" value="P:DNA biosynthetic process"/>
    <property type="evidence" value="ECO:0007669"/>
    <property type="project" value="InterPro"/>
</dbReference>
<dbReference type="PROSITE" id="PS50160">
    <property type="entry name" value="DNA_LIGASE_A3"/>
    <property type="match status" value="1"/>
</dbReference>
<dbReference type="GO" id="GO:0006281">
    <property type="term" value="P:DNA repair"/>
    <property type="evidence" value="ECO:0007669"/>
    <property type="project" value="UniProtKB-KW"/>
</dbReference>
<feature type="domain" description="ATP-dependent DNA ligase family profile" evidence="15">
    <location>
        <begin position="257"/>
        <end position="385"/>
    </location>
</feature>
<sequence>VDEIKKIVRDKGDIGKTTVEVIDKRSGSQITFDMFNKLKSKLTLNDVYTTFKKIAAINGKGSHENKLKMLQYLFSKTTPEEAQYLARLVLEQLRIGVGEGIVRNAISKSFNVPSELIERGYMLTNDLGVVALAAKKGGIDEVKELSIQIDRPIKLMLAQVAPNILKAIKDMDNAAIEWKFDGARLQIHKNFDDVTIFSRKLENITNSLPDVVSYVKAQVTTDTVILDAETFAIDEDGKPKPFQEILKRLRRKYDIEMTTRDIPITVKIFDVMYCNGKSLVDLPLTERRKVLHNIITDSSSLSVSDQIVTDNVEKVEQIYFEAIDDGHEGIMIKNPSSPYTPGKRGNNWFKKKPIMETLDLVVIGGEWGYGRRTNFIGSFTLACHDEKSGEYLPIARVGTGLTDENLSELTELFSSLILLENGRNLEFKPEVVFEVAFEEIQKSKNYASGYSLRFPRLVNLRTDKSADEIETLDRIKDLYNSQRK</sequence>
<keyword evidence="3 16" id="KW-0436">Ligase</keyword>
<dbReference type="InterPro" id="IPR012310">
    <property type="entry name" value="DNA_ligase_ATP-dep_cent"/>
</dbReference>
<dbReference type="SUPFAM" id="SSF117018">
    <property type="entry name" value="ATP-dependent DNA ligase DNA-binding domain"/>
    <property type="match status" value="1"/>
</dbReference>
<evidence type="ECO:0000256" key="1">
    <source>
        <dbReference type="ARBA" id="ARBA00007572"/>
    </source>
</evidence>
<evidence type="ECO:0000256" key="3">
    <source>
        <dbReference type="ARBA" id="ARBA00022598"/>
    </source>
</evidence>
<comment type="similarity">
    <text evidence="1 14">Belongs to the ATP-dependent DNA ligase family.</text>
</comment>
<dbReference type="HAMAP" id="MF_00407">
    <property type="entry name" value="DNA_ligase"/>
    <property type="match status" value="1"/>
</dbReference>
<evidence type="ECO:0000256" key="4">
    <source>
        <dbReference type="ARBA" id="ARBA00022618"/>
    </source>
</evidence>
<evidence type="ECO:0000256" key="8">
    <source>
        <dbReference type="ARBA" id="ARBA00022763"/>
    </source>
</evidence>
<evidence type="ECO:0000313" key="17">
    <source>
        <dbReference type="Proteomes" id="UP000284763"/>
    </source>
</evidence>